<dbReference type="RefSeq" id="WP_106854237.1">
    <property type="nucleotide sequence ID" value="NZ_OGTP01000004.1"/>
</dbReference>
<dbReference type="Proteomes" id="UP000238169">
    <property type="component" value="Unassembled WGS sequence"/>
</dbReference>
<keyword evidence="2" id="KW-1185">Reference proteome</keyword>
<proteinExistence type="predicted"/>
<gene>
    <name evidence="1" type="ORF">NOV72_01784</name>
</gene>
<dbReference type="EMBL" id="OGTP01000004">
    <property type="protein sequence ID" value="SPB14542.1"/>
    <property type="molecule type" value="Genomic_DNA"/>
</dbReference>
<dbReference type="AlphaFoldDB" id="A0A2U3I343"/>
<dbReference type="Pfam" id="PF13665">
    <property type="entry name" value="Tox-PAAR-like"/>
    <property type="match status" value="1"/>
</dbReference>
<sequence>MFAVTKQAGQCMGAPDVCKTPAPPAPPVPIPYPNIGMPMLGNPATTKVMISGMPALTTASEISMSDGDQAGVAGGVVSSQVMGPVAFPLGSVCVMLEGAPAVRLGDMTQHNEGNIVGSVVAPSQAVVMVMS</sequence>
<accession>A0A2U3I343</accession>
<evidence type="ECO:0000313" key="1">
    <source>
        <dbReference type="EMBL" id="SPB14542.1"/>
    </source>
</evidence>
<protein>
    <submittedName>
        <fullName evidence="1">Uncharacterized protein</fullName>
    </submittedName>
</protein>
<dbReference type="OrthoDB" id="5513456at2"/>
<organism evidence="1 2">
    <name type="scientific">Caballeronia novacaledonica</name>
    <dbReference type="NCBI Taxonomy" id="1544861"/>
    <lineage>
        <taxon>Bacteria</taxon>
        <taxon>Pseudomonadati</taxon>
        <taxon>Pseudomonadota</taxon>
        <taxon>Betaproteobacteria</taxon>
        <taxon>Burkholderiales</taxon>
        <taxon>Burkholderiaceae</taxon>
        <taxon>Caballeronia</taxon>
    </lineage>
</organism>
<reference evidence="2" key="1">
    <citation type="submission" date="2018-01" db="EMBL/GenBank/DDBJ databases">
        <authorList>
            <person name="Peeters C."/>
        </authorList>
    </citation>
    <scope>NUCLEOTIDE SEQUENCE [LARGE SCALE GENOMIC DNA]</scope>
</reference>
<name>A0A2U3I343_9BURK</name>
<evidence type="ECO:0000313" key="2">
    <source>
        <dbReference type="Proteomes" id="UP000238169"/>
    </source>
</evidence>